<keyword evidence="2" id="KW-1185">Reference proteome</keyword>
<organism evidence="1 2">
    <name type="scientific">Aspergillus brunneoviolaceus CBS 621.78</name>
    <dbReference type="NCBI Taxonomy" id="1450534"/>
    <lineage>
        <taxon>Eukaryota</taxon>
        <taxon>Fungi</taxon>
        <taxon>Dikarya</taxon>
        <taxon>Ascomycota</taxon>
        <taxon>Pezizomycotina</taxon>
        <taxon>Eurotiomycetes</taxon>
        <taxon>Eurotiomycetidae</taxon>
        <taxon>Eurotiales</taxon>
        <taxon>Aspergillaceae</taxon>
        <taxon>Aspergillus</taxon>
        <taxon>Aspergillus subgen. Circumdati</taxon>
    </lineage>
</organism>
<gene>
    <name evidence="1" type="ORF">BO95DRAFT_446346</name>
</gene>
<feature type="non-terminal residue" evidence="1">
    <location>
        <position position="1"/>
    </location>
</feature>
<dbReference type="EMBL" id="KZ825379">
    <property type="protein sequence ID" value="RAH42053.1"/>
    <property type="molecule type" value="Genomic_DNA"/>
</dbReference>
<proteinExistence type="predicted"/>
<protein>
    <submittedName>
        <fullName evidence="1">Uncharacterized protein</fullName>
    </submittedName>
</protein>
<reference evidence="1" key="1">
    <citation type="submission" date="2018-02" db="EMBL/GenBank/DDBJ databases">
        <title>The genomes of Aspergillus section Nigri reveals drivers in fungal speciation.</title>
        <authorList>
            <consortium name="DOE Joint Genome Institute"/>
            <person name="Vesth T.C."/>
            <person name="Nybo J."/>
            <person name="Theobald S."/>
            <person name="Brandl J."/>
            <person name="Frisvad J.C."/>
            <person name="Nielsen K.F."/>
            <person name="Lyhne E.K."/>
            <person name="Kogle M.E."/>
            <person name="Kuo A."/>
            <person name="Riley R."/>
            <person name="Clum A."/>
            <person name="Nolan M."/>
            <person name="Lipzen A."/>
            <person name="Salamov A."/>
            <person name="Henrissat B."/>
            <person name="Wiebenga A."/>
            <person name="De vries R.P."/>
            <person name="Grigoriev I.V."/>
            <person name="Mortensen U.H."/>
            <person name="Andersen M.R."/>
            <person name="Baker S.E."/>
        </authorList>
    </citation>
    <scope>NUCLEOTIDE SEQUENCE</scope>
    <source>
        <strain evidence="1">CBS 621.78</strain>
    </source>
</reference>
<accession>A0ACD1FYL2</accession>
<sequence>MRGKTRFREKEALFYTLYYPENRVWQFASSIASWTIKLFRLVMITNSVSKEF</sequence>
<evidence type="ECO:0000313" key="2">
    <source>
        <dbReference type="Proteomes" id="UP000249057"/>
    </source>
</evidence>
<dbReference type="Proteomes" id="UP000249057">
    <property type="component" value="Unassembled WGS sequence"/>
</dbReference>
<evidence type="ECO:0000313" key="1">
    <source>
        <dbReference type="EMBL" id="RAH42053.1"/>
    </source>
</evidence>
<name>A0ACD1FYL2_9EURO</name>